<keyword evidence="2" id="KW-0732">Signal</keyword>
<feature type="compositionally biased region" description="Acidic residues" evidence="1">
    <location>
        <begin position="395"/>
        <end position="440"/>
    </location>
</feature>
<dbReference type="RefSeq" id="XP_038829652.1">
    <property type="nucleotide sequence ID" value="XM_038973724.1"/>
</dbReference>
<feature type="compositionally biased region" description="Polar residues" evidence="1">
    <location>
        <begin position="601"/>
        <end position="616"/>
    </location>
</feature>
<dbReference type="AlphaFoldDB" id="A0A8U0PRA1"/>
<reference evidence="4" key="1">
    <citation type="submission" date="2025-08" db="UniProtKB">
        <authorList>
            <consortium name="RefSeq"/>
        </authorList>
    </citation>
    <scope>IDENTIFICATION</scope>
    <source>
        <tissue evidence="4">White muscle</tissue>
    </source>
</reference>
<dbReference type="GeneID" id="120028532"/>
<gene>
    <name evidence="4" type="primary">LOC120028532</name>
</gene>
<sequence>MAAVGLVLCSQTLVLHSYQGISDPYPSIQNTCRLCGQNLLIKGTLQATRRIFDKPKASKEKKLCDRFLATGLVLTEAPGVKSGRICAKCYRLFLRIEESVSVLKKWQSEHQTQGTSNKRKRELEPSPSETDRAAKKTSSEPEPRTYETDKGAKKKCPPYKKVPPRSSLVEVVITYPNQLDPKLKKRVEKVSSEFSGMVENLAKGKLTTFVRLALTNETMCQEIRTQMTQKIEAEVKAYARPLNYLTSAEPCILSSTSLENMKCFSYQALDDELSRKTPWLYTTINTATGGSTIHNCVAASVALRGRNPRLSALAYVINSTLTQGGVKPIFKRLSKMGITTTHSNVLNKQKEMKAAGYNINIKCWREDCELFFQHSVSGEVCPRPPPTAKPTEETGREEEEEEDRSPVEDEFEIELDWGPLEEEGEGDEEEWSPLSEETEREEDRGSTVQEERGEEKDRGSVLGETEREEARGSTVQGEGREEKDRGSLLGETEREEDRGSTVQEESEGEEEDRGSLLGETEREEEGHASSARQGNDRQEEDSDSTVDSESEYFGLNLTYNARLLGGTLAFQVLSFTDGSANAQGSGRTTHRTLGEQRTRLWENNAQDSGRTTQDSGRTTHRTLGDQHRTLGEQHKTLGEQRTGLWENNTGLWENNTGLWENNTGLWENNTGLWENNTGRWENNTGRWENNTGRWENNTGRWENNTGLWENNTGLWEINTGLWEINTGLWEINTGLWEINTGLWEINTGLWEINTGLWEINTGLWENNTGLWENNTGLWENNT</sequence>
<feature type="compositionally biased region" description="Basic and acidic residues" evidence="1">
    <location>
        <begin position="441"/>
        <end position="471"/>
    </location>
</feature>
<dbReference type="Proteomes" id="UP000808372">
    <property type="component" value="Chromosome 34"/>
</dbReference>
<evidence type="ECO:0000256" key="2">
    <source>
        <dbReference type="SAM" id="SignalP"/>
    </source>
</evidence>
<evidence type="ECO:0000313" key="4">
    <source>
        <dbReference type="RefSeq" id="XP_038829652.1"/>
    </source>
</evidence>
<evidence type="ECO:0000256" key="1">
    <source>
        <dbReference type="SAM" id="MobiDB-lite"/>
    </source>
</evidence>
<feature type="signal peptide" evidence="2">
    <location>
        <begin position="1"/>
        <end position="17"/>
    </location>
</feature>
<name>A0A8U0PRA1_SALNM</name>
<feature type="region of interest" description="Disordered" evidence="1">
    <location>
        <begin position="578"/>
        <end position="641"/>
    </location>
</feature>
<feature type="region of interest" description="Disordered" evidence="1">
    <location>
        <begin position="107"/>
        <end position="163"/>
    </location>
</feature>
<feature type="region of interest" description="Disordered" evidence="1">
    <location>
        <begin position="377"/>
        <end position="549"/>
    </location>
</feature>
<feature type="chain" id="PRO_5035864504" evidence="2">
    <location>
        <begin position="18"/>
        <end position="782"/>
    </location>
</feature>
<feature type="compositionally biased region" description="Basic and acidic residues" evidence="1">
    <location>
        <begin position="478"/>
        <end position="499"/>
    </location>
</feature>
<feature type="compositionally biased region" description="Acidic residues" evidence="1">
    <location>
        <begin position="538"/>
        <end position="549"/>
    </location>
</feature>
<protein>
    <submittedName>
        <fullName evidence="4">Uncharacterized protein LOC120028532</fullName>
    </submittedName>
</protein>
<evidence type="ECO:0000313" key="3">
    <source>
        <dbReference type="Proteomes" id="UP000808372"/>
    </source>
</evidence>
<feature type="compositionally biased region" description="Polar residues" evidence="1">
    <location>
        <begin position="578"/>
        <end position="587"/>
    </location>
</feature>
<organism evidence="3 4">
    <name type="scientific">Salvelinus namaycush</name>
    <name type="common">Lake trout</name>
    <name type="synonym">Salmo namaycush</name>
    <dbReference type="NCBI Taxonomy" id="8040"/>
    <lineage>
        <taxon>Eukaryota</taxon>
        <taxon>Metazoa</taxon>
        <taxon>Chordata</taxon>
        <taxon>Craniata</taxon>
        <taxon>Vertebrata</taxon>
        <taxon>Euteleostomi</taxon>
        <taxon>Actinopterygii</taxon>
        <taxon>Neopterygii</taxon>
        <taxon>Teleostei</taxon>
        <taxon>Protacanthopterygii</taxon>
        <taxon>Salmoniformes</taxon>
        <taxon>Salmonidae</taxon>
        <taxon>Salmoninae</taxon>
        <taxon>Salvelinus</taxon>
    </lineage>
</organism>
<proteinExistence type="predicted"/>
<feature type="region of interest" description="Disordered" evidence="1">
    <location>
        <begin position="673"/>
        <end position="698"/>
    </location>
</feature>
<feature type="compositionally biased region" description="Basic and acidic residues" evidence="1">
    <location>
        <begin position="121"/>
        <end position="151"/>
    </location>
</feature>
<feature type="compositionally biased region" description="Basic and acidic residues" evidence="1">
    <location>
        <begin position="622"/>
        <end position="638"/>
    </location>
</feature>
<keyword evidence="3" id="KW-1185">Reference proteome</keyword>
<accession>A0A8U0PRA1</accession>
<dbReference type="KEGG" id="snh:120028532"/>